<proteinExistence type="predicted"/>
<evidence type="ECO:0000313" key="1">
    <source>
        <dbReference type="EMBL" id="CAG8790264.1"/>
    </source>
</evidence>
<sequence length="232" mass="27210">MARQMELTSPQVSVYLLGICDHYIMNKFVSIHLQTFEFYLMQEWANLYRFSNKIIETDVGSDDESNTEDKRITIYYGKYLCNICLYDYAFVIKKVLINAHELSMLLGQKNRSQVDRFLFREDNEDNIYVPDEIHPQCKSHIQLYRQKGSKRVVILYKTVQDLREDYNTWTKACSKETELNQKLQKNILKEPILAKACHIDCCVSGYDTVDELDISDDDNNLAMNDSPNNTIL</sequence>
<protein>
    <submittedName>
        <fullName evidence="1">17010_t:CDS:1</fullName>
    </submittedName>
</protein>
<reference evidence="1" key="1">
    <citation type="submission" date="2021-06" db="EMBL/GenBank/DDBJ databases">
        <authorList>
            <person name="Kallberg Y."/>
            <person name="Tangrot J."/>
            <person name="Rosling A."/>
        </authorList>
    </citation>
    <scope>NUCLEOTIDE SEQUENCE</scope>
    <source>
        <strain evidence="1">FL966</strain>
    </source>
</reference>
<dbReference type="AlphaFoldDB" id="A0A9N9JRB1"/>
<dbReference type="Proteomes" id="UP000789759">
    <property type="component" value="Unassembled WGS sequence"/>
</dbReference>
<keyword evidence="2" id="KW-1185">Reference proteome</keyword>
<comment type="caution">
    <text evidence="1">The sequence shown here is derived from an EMBL/GenBank/DDBJ whole genome shotgun (WGS) entry which is preliminary data.</text>
</comment>
<name>A0A9N9JRB1_9GLOM</name>
<evidence type="ECO:0000313" key="2">
    <source>
        <dbReference type="Proteomes" id="UP000789759"/>
    </source>
</evidence>
<dbReference type="EMBL" id="CAJVQA010026848">
    <property type="protein sequence ID" value="CAG8790264.1"/>
    <property type="molecule type" value="Genomic_DNA"/>
</dbReference>
<accession>A0A9N9JRB1</accession>
<gene>
    <name evidence="1" type="ORF">CPELLU_LOCUS16962</name>
</gene>
<organism evidence="1 2">
    <name type="scientific">Cetraspora pellucida</name>
    <dbReference type="NCBI Taxonomy" id="1433469"/>
    <lineage>
        <taxon>Eukaryota</taxon>
        <taxon>Fungi</taxon>
        <taxon>Fungi incertae sedis</taxon>
        <taxon>Mucoromycota</taxon>
        <taxon>Glomeromycotina</taxon>
        <taxon>Glomeromycetes</taxon>
        <taxon>Diversisporales</taxon>
        <taxon>Gigasporaceae</taxon>
        <taxon>Cetraspora</taxon>
    </lineage>
</organism>